<dbReference type="AlphaFoldDB" id="A0A0F3QET3"/>
<accession>A0A0F3QET3</accession>
<dbReference type="NCBIfam" id="NF033817">
    <property type="entry name" value="Mplas_variab_LP"/>
    <property type="match status" value="1"/>
</dbReference>
<gene>
    <name evidence="1" type="ORF">RBEMOGI_1664</name>
</gene>
<evidence type="ECO:0000313" key="1">
    <source>
        <dbReference type="EMBL" id="KJV91070.1"/>
    </source>
</evidence>
<dbReference type="EMBL" id="LAOJ01000003">
    <property type="protein sequence ID" value="KJV91070.1"/>
    <property type="molecule type" value="Genomic_DNA"/>
</dbReference>
<organism evidence="1 2">
    <name type="scientific">Rickettsia bellii str. RML Mogi</name>
    <dbReference type="NCBI Taxonomy" id="1359194"/>
    <lineage>
        <taxon>Bacteria</taxon>
        <taxon>Pseudomonadati</taxon>
        <taxon>Pseudomonadota</taxon>
        <taxon>Alphaproteobacteria</taxon>
        <taxon>Rickettsiales</taxon>
        <taxon>Rickettsiaceae</taxon>
        <taxon>Rickettsieae</taxon>
        <taxon>Rickettsia</taxon>
        <taxon>belli group</taxon>
    </lineage>
</organism>
<protein>
    <submittedName>
        <fullName evidence="1">Putative membrane protein</fullName>
    </submittedName>
</protein>
<proteinExistence type="predicted"/>
<comment type="caution">
    <text evidence="1">The sequence shown here is derived from an EMBL/GenBank/DDBJ whole genome shotgun (WGS) entry which is preliminary data.</text>
</comment>
<sequence>MSKKKLLLPILATTTISILPIVAISCKNGNSGT</sequence>
<name>A0A0F3QET3_RICBE</name>
<reference evidence="1 2" key="1">
    <citation type="submission" date="2015-02" db="EMBL/GenBank/DDBJ databases">
        <title>Genome Sequencing of Rickettsiales.</title>
        <authorList>
            <person name="Daugherty S.C."/>
            <person name="Su Q."/>
            <person name="Abolude K."/>
            <person name="Beier-Sexton M."/>
            <person name="Carlyon J.A."/>
            <person name="Carter R."/>
            <person name="Day N.P."/>
            <person name="Dumler S.J."/>
            <person name="Dyachenko V."/>
            <person name="Godinez A."/>
            <person name="Kurtti T.J."/>
            <person name="Lichay M."/>
            <person name="Mullins K.E."/>
            <person name="Ott S."/>
            <person name="Pappas-Brown V."/>
            <person name="Paris D.H."/>
            <person name="Patel P."/>
            <person name="Richards A.L."/>
            <person name="Sadzewicz L."/>
            <person name="Sears K."/>
            <person name="Seidman D."/>
            <person name="Sengamalay N."/>
            <person name="Stenos J."/>
            <person name="Tallon L.J."/>
            <person name="Vincent G."/>
            <person name="Fraser C.M."/>
            <person name="Munderloh U."/>
            <person name="Dunning-Hotopp J.C."/>
        </authorList>
    </citation>
    <scope>NUCLEOTIDE SEQUENCE [LARGE SCALE GENOMIC DNA]</scope>
    <source>
        <strain evidence="1 2">RML Mogi</strain>
    </source>
</reference>
<dbReference type="Proteomes" id="UP000033689">
    <property type="component" value="Unassembled WGS sequence"/>
</dbReference>
<dbReference type="InterPro" id="IPR049890">
    <property type="entry name" value="VlpA-F-like_signal"/>
</dbReference>
<dbReference type="PATRIC" id="fig|1359194.3.peg.1704"/>
<evidence type="ECO:0000313" key="2">
    <source>
        <dbReference type="Proteomes" id="UP000033689"/>
    </source>
</evidence>
<dbReference type="PROSITE" id="PS51257">
    <property type="entry name" value="PROKAR_LIPOPROTEIN"/>
    <property type="match status" value="1"/>
</dbReference>